<dbReference type="PROSITE" id="PS51465">
    <property type="entry name" value="KAZAL_2"/>
    <property type="match status" value="2"/>
</dbReference>
<keyword evidence="7" id="KW-1015">Disulfide bond</keyword>
<gene>
    <name evidence="12" type="ORF">PECUL_23A062199</name>
</gene>
<feature type="transmembrane region" description="Helical" evidence="9">
    <location>
        <begin position="1086"/>
        <end position="1108"/>
    </location>
</feature>
<feature type="transmembrane region" description="Helical" evidence="9">
    <location>
        <begin position="413"/>
        <end position="435"/>
    </location>
</feature>
<comment type="similarity">
    <text evidence="2">Belongs to the organo anion transporter (TC 2.A.60) family.</text>
</comment>
<evidence type="ECO:0000256" key="9">
    <source>
        <dbReference type="SAM" id="Phobius"/>
    </source>
</evidence>
<evidence type="ECO:0000259" key="10">
    <source>
        <dbReference type="PROSITE" id="PS50850"/>
    </source>
</evidence>
<dbReference type="Gene3D" id="3.30.60.30">
    <property type="match status" value="2"/>
</dbReference>
<feature type="transmembrane region" description="Helical" evidence="9">
    <location>
        <begin position="928"/>
        <end position="954"/>
    </location>
</feature>
<feature type="domain" description="Major facilitator superfamily (MFS) profile" evidence="10">
    <location>
        <begin position="803"/>
        <end position="1399"/>
    </location>
</feature>
<dbReference type="SUPFAM" id="SSF100895">
    <property type="entry name" value="Kazal-type serine protease inhibitors"/>
    <property type="match status" value="2"/>
</dbReference>
<feature type="transmembrane region" description="Helical" evidence="9">
    <location>
        <begin position="246"/>
        <end position="271"/>
    </location>
</feature>
<dbReference type="EMBL" id="OW240916">
    <property type="protein sequence ID" value="CAH2297105.1"/>
    <property type="molecule type" value="Genomic_DNA"/>
</dbReference>
<dbReference type="GO" id="GO:0015347">
    <property type="term" value="F:sodium-independent organic anion transmembrane transporter activity"/>
    <property type="evidence" value="ECO:0007669"/>
    <property type="project" value="TreeGrafter"/>
</dbReference>
<feature type="transmembrane region" description="Helical" evidence="9">
    <location>
        <begin position="155"/>
        <end position="175"/>
    </location>
</feature>
<feature type="transmembrane region" description="Helical" evidence="9">
    <location>
        <begin position="1374"/>
        <end position="1396"/>
    </location>
</feature>
<evidence type="ECO:0000313" key="13">
    <source>
        <dbReference type="Proteomes" id="UP001295444"/>
    </source>
</evidence>
<dbReference type="Gene3D" id="1.20.1250.20">
    <property type="entry name" value="MFS general substrate transporter like domains"/>
    <property type="match status" value="2"/>
</dbReference>
<feature type="transmembrane region" description="Helical" evidence="9">
    <location>
        <begin position="798"/>
        <end position="826"/>
    </location>
</feature>
<feature type="domain" description="Kazal-like" evidence="11">
    <location>
        <begin position="525"/>
        <end position="580"/>
    </location>
</feature>
<dbReference type="InterPro" id="IPR036259">
    <property type="entry name" value="MFS_trans_sf"/>
</dbReference>
<keyword evidence="4 9" id="KW-0812">Transmembrane</keyword>
<dbReference type="SUPFAM" id="SSF103473">
    <property type="entry name" value="MFS general substrate transporter"/>
    <property type="match status" value="2"/>
</dbReference>
<evidence type="ECO:0000256" key="7">
    <source>
        <dbReference type="ARBA" id="ARBA00023157"/>
    </source>
</evidence>
<dbReference type="PANTHER" id="PTHR11388:SF160">
    <property type="entry name" value="SOLUTE CARRIER ORGANIC ANION TRANSPORTER FAMILY MEMBER"/>
    <property type="match status" value="1"/>
</dbReference>
<evidence type="ECO:0000256" key="3">
    <source>
        <dbReference type="ARBA" id="ARBA00022475"/>
    </source>
</evidence>
<evidence type="ECO:0000256" key="1">
    <source>
        <dbReference type="ARBA" id="ARBA00004651"/>
    </source>
</evidence>
<keyword evidence="3" id="KW-1003">Cell membrane</keyword>
<dbReference type="Proteomes" id="UP001295444">
    <property type="component" value="Chromosome 05"/>
</dbReference>
<feature type="transmembrane region" description="Helical" evidence="9">
    <location>
        <begin position="610"/>
        <end position="636"/>
    </location>
</feature>
<feature type="transmembrane region" description="Helical" evidence="9">
    <location>
        <begin position="1283"/>
        <end position="1309"/>
    </location>
</feature>
<dbReference type="InterPro" id="IPR036058">
    <property type="entry name" value="Kazal_dom_sf"/>
</dbReference>
<keyword evidence="6 9" id="KW-0472">Membrane</keyword>
<protein>
    <submittedName>
        <fullName evidence="12">Solute carrier organic anion transporter family member 4C1</fullName>
    </submittedName>
</protein>
<feature type="transmembrane region" description="Helical" evidence="9">
    <location>
        <begin position="187"/>
        <end position="208"/>
    </location>
</feature>
<evidence type="ECO:0000256" key="8">
    <source>
        <dbReference type="SAM" id="MobiDB-lite"/>
    </source>
</evidence>
<feature type="transmembrane region" description="Helical" evidence="9">
    <location>
        <begin position="966"/>
        <end position="993"/>
    </location>
</feature>
<comment type="subcellular location">
    <subcellularLocation>
        <location evidence="1">Cell membrane</location>
        <topology evidence="1">Multi-pass membrane protein</topology>
    </subcellularLocation>
</comment>
<dbReference type="EMBL" id="OW240916">
    <property type="protein sequence ID" value="CAH2297104.1"/>
    <property type="molecule type" value="Genomic_DNA"/>
</dbReference>
<feature type="transmembrane region" description="Helical" evidence="9">
    <location>
        <begin position="1157"/>
        <end position="1177"/>
    </location>
</feature>
<organism evidence="12 13">
    <name type="scientific">Pelobates cultripes</name>
    <name type="common">Western spadefoot toad</name>
    <dbReference type="NCBI Taxonomy" id="61616"/>
    <lineage>
        <taxon>Eukaryota</taxon>
        <taxon>Metazoa</taxon>
        <taxon>Chordata</taxon>
        <taxon>Craniata</taxon>
        <taxon>Vertebrata</taxon>
        <taxon>Euteleostomi</taxon>
        <taxon>Amphibia</taxon>
        <taxon>Batrachia</taxon>
        <taxon>Anura</taxon>
        <taxon>Pelobatoidea</taxon>
        <taxon>Pelobatidae</taxon>
        <taxon>Pelobates</taxon>
    </lineage>
</organism>
<feature type="transmembrane region" description="Helical" evidence="9">
    <location>
        <begin position="283"/>
        <end position="303"/>
    </location>
</feature>
<feature type="domain" description="Kazal-like" evidence="11">
    <location>
        <begin position="1198"/>
        <end position="1253"/>
    </location>
</feature>
<dbReference type="InterPro" id="IPR020846">
    <property type="entry name" value="MFS_dom"/>
</dbReference>
<evidence type="ECO:0000259" key="11">
    <source>
        <dbReference type="PROSITE" id="PS51465"/>
    </source>
</evidence>
<name>A0AAD1SC63_PELCU</name>
<feature type="region of interest" description="Disordered" evidence="8">
    <location>
        <begin position="73"/>
        <end position="93"/>
    </location>
</feature>
<evidence type="ECO:0000256" key="6">
    <source>
        <dbReference type="ARBA" id="ARBA00023136"/>
    </source>
</evidence>
<dbReference type="PROSITE" id="PS50850">
    <property type="entry name" value="MFS"/>
    <property type="match status" value="2"/>
</dbReference>
<dbReference type="NCBIfam" id="TIGR00805">
    <property type="entry name" value="oat"/>
    <property type="match status" value="2"/>
</dbReference>
<dbReference type="PANTHER" id="PTHR11388">
    <property type="entry name" value="ORGANIC ANION TRANSPORTER"/>
    <property type="match status" value="1"/>
</dbReference>
<keyword evidence="5 9" id="KW-1133">Transmembrane helix</keyword>
<reference evidence="12" key="1">
    <citation type="submission" date="2022-03" db="EMBL/GenBank/DDBJ databases">
        <authorList>
            <person name="Alioto T."/>
            <person name="Alioto T."/>
            <person name="Gomez Garrido J."/>
        </authorList>
    </citation>
    <scope>NUCLEOTIDE SEQUENCE</scope>
</reference>
<dbReference type="InterPro" id="IPR004156">
    <property type="entry name" value="OATP"/>
</dbReference>
<feature type="transmembrane region" description="Helical" evidence="9">
    <location>
        <begin position="1321"/>
        <end position="1344"/>
    </location>
</feature>
<evidence type="ECO:0000313" key="12">
    <source>
        <dbReference type="EMBL" id="CAH2297105.1"/>
    </source>
</evidence>
<evidence type="ECO:0000256" key="5">
    <source>
        <dbReference type="ARBA" id="ARBA00022989"/>
    </source>
</evidence>
<dbReference type="GO" id="GO:0043252">
    <property type="term" value="P:sodium-independent organic anion transport"/>
    <property type="evidence" value="ECO:0007669"/>
    <property type="project" value="TreeGrafter"/>
</dbReference>
<feature type="domain" description="Major facilitator superfamily (MFS) profile" evidence="10">
    <location>
        <begin position="121"/>
        <end position="720"/>
    </location>
</feature>
<feature type="transmembrane region" description="Helical" evidence="9">
    <location>
        <begin position="1120"/>
        <end position="1145"/>
    </location>
</feature>
<feature type="transmembrane region" description="Helical" evidence="9">
    <location>
        <begin position="870"/>
        <end position="895"/>
    </location>
</feature>
<evidence type="ECO:0000256" key="4">
    <source>
        <dbReference type="ARBA" id="ARBA00022692"/>
    </source>
</evidence>
<accession>A0AAD1SC63</accession>
<dbReference type="Pfam" id="PF07648">
    <property type="entry name" value="Kazal_2"/>
    <property type="match status" value="2"/>
</dbReference>
<sequence length="1428" mass="155457">MPDRDDITLLHLPSITRGRCADYRDRQSDYLHGHLKKLLRPHERLNTAVYVMEEGIDNPSFVSTGDLDLHSLEKKNGTLHPPSQPPEVSHHSEEEFEEGPCGWGSCVPRCLQWCNNPKGYLLMYSLLAVMQGTLVNGLVNVVISTIEKRYSLNSSLTGLIAASYDIAFCLLSLFISFYGQRGHKPRWLAFSAFMIGLGALVFSLPHFASGSYEFGSKFNEECGYTGTNSTLVDCTNENKKSSLSNFLYVFILGQLLMGVGGTPLYTLGTAFFDDSLPTHKSSLYIGIAYGMSVVGPAVGYLIGGQLLDIYIDFNTGVRCKEEKVRQNVGLTPSDPRWLGAWWIGFLICGFITWLLIAPFSCFPKHLPGTAQIQSERISQAHNDGSENMVDEKNLGKGFKDFPISLWLMLKNPVLMALTFASCADAFITTAFAAFLPKFIENQFSLTSSFSAILGGGVLIPAAAIGQIVGGLIISKFKIECKNSILFSIIMSFVSVALMTVFIFAKCGNDPFAGVSILYNGTGEIGEISAPCNSNCSCARSFYDPVCGSDGVQYFSACYAGCSSITLDGSNKIYSNCSCIGDKVRTIENHAAMFNESQVIAGKCKTTCTSLILFMVFFFFVVVATFMIATPVTMAIIRCVPDKQRSFALGVQWSFIRLLGSIPGPISFGVLIDSSCMLWNINECGTKGACWTYNNPDTSIKLIGVSAAKNKNNESVSPKNNIKCILYVMDEGIDNPSFVSSGDLDLQSMEEKKNKTLHPPTPTPEVSHHSEEEFEEGPCGWGSCVPKCLQWCNNPKGYLFLYSLLAIMQGTVIFSGILVNGLVNIVISTIERRYGLSSSLTGLIAASYDITFCLFSLFVSFYGERGHKPRWLAFSAFMIGLGALIFSSPHFCIGAYEYGNKFNESCEILGTNSTHADCTNDNQSSLSNFLYVFILGQLLMGVGGTPLYTLGTAFFDDSLPTHKSSLYIGIAYGLSIVGPAIGFLIGGDLLNMYIDFNKGIRVSITPSDPRWLGAWWIGFLICGFVTWLLIAPFSCFPKHLPGTAQIQSERISQAHNDGSENIVDEKNLGKSFKDFPMALWLMMKNPVLISLTLASCADALIITGFAAFLPKYIENQFSLTSSFSAILGGGVLIPAAAIGQVVGGLIISKFKIECKNSILFSVITSFVSLALLTVFIFAKCGNDPFAGVSILYNGTGEIGEISAPCNSNCSCARSFYDPVCGSDGVQYFSACYAGCSSITLDGSNKIYNSCSCIGDEIGTKGTFESSFNESQVTEGKCKTTCNNLILFTVFFFFAVLATFLNATPVTMAILRCVPDKQKSFALGVQSAFIRLLGSIPGPISFGFIIDSSCMLWNINECGVKGACWTYNNSDTSVKLIAICAVSKIVTIAFLFVAYFIYKPPPMRTEADTNSDNIISSLSFKRCGNSVLRR</sequence>
<proteinExistence type="inferred from homology"/>
<feature type="transmembrane region" description="Helical" evidence="9">
    <location>
        <begin position="484"/>
        <end position="504"/>
    </location>
</feature>
<dbReference type="InterPro" id="IPR002350">
    <property type="entry name" value="Kazal_dom"/>
</dbReference>
<feature type="transmembrane region" description="Helical" evidence="9">
    <location>
        <begin position="121"/>
        <end position="143"/>
    </location>
</feature>
<dbReference type="Pfam" id="PF03137">
    <property type="entry name" value="OATP"/>
    <property type="match status" value="2"/>
</dbReference>
<feature type="transmembrane region" description="Helical" evidence="9">
    <location>
        <begin position="340"/>
        <end position="362"/>
    </location>
</feature>
<feature type="transmembrane region" description="Helical" evidence="9">
    <location>
        <begin position="447"/>
        <end position="472"/>
    </location>
</feature>
<feature type="transmembrane region" description="Helical" evidence="9">
    <location>
        <begin position="1013"/>
        <end position="1035"/>
    </location>
</feature>
<evidence type="ECO:0000256" key="2">
    <source>
        <dbReference type="ARBA" id="ARBA00009657"/>
    </source>
</evidence>
<keyword evidence="13" id="KW-1185">Reference proteome</keyword>
<dbReference type="GO" id="GO:0016323">
    <property type="term" value="C:basolateral plasma membrane"/>
    <property type="evidence" value="ECO:0007669"/>
    <property type="project" value="TreeGrafter"/>
</dbReference>
<feature type="transmembrane region" description="Helical" evidence="9">
    <location>
        <begin position="838"/>
        <end position="858"/>
    </location>
</feature>